<dbReference type="Pfam" id="PF23023">
    <property type="entry name" value="Anti-Pycsar_Apyc1"/>
    <property type="match status" value="2"/>
</dbReference>
<organism evidence="1 2">
    <name type="scientific">Beggiatoa leptomitoformis</name>
    <dbReference type="NCBI Taxonomy" id="288004"/>
    <lineage>
        <taxon>Bacteria</taxon>
        <taxon>Pseudomonadati</taxon>
        <taxon>Pseudomonadota</taxon>
        <taxon>Gammaproteobacteria</taxon>
        <taxon>Thiotrichales</taxon>
        <taxon>Thiotrichaceae</taxon>
        <taxon>Beggiatoa</taxon>
    </lineage>
</organism>
<dbReference type="OrthoDB" id="9803916at2"/>
<dbReference type="AlphaFoldDB" id="A0A2N9YBH6"/>
<reference evidence="2" key="1">
    <citation type="submission" date="2016-12" db="EMBL/GenBank/DDBJ databases">
        <title>Complete Genome Sequence of Beggiatoa leptomitiformis D-401.</title>
        <authorList>
            <person name="Fomenkov A."/>
            <person name="Vincze T."/>
            <person name="Grabovich M."/>
            <person name="Anton B.P."/>
            <person name="Dubinina G."/>
            <person name="Orlova M."/>
            <person name="Belousova E."/>
            <person name="Roberts R.J."/>
        </authorList>
    </citation>
    <scope>NUCLEOTIDE SEQUENCE [LARGE SCALE GENOMIC DNA]</scope>
    <source>
        <strain evidence="2">D-401</strain>
    </source>
</reference>
<dbReference type="Gene3D" id="3.60.15.10">
    <property type="entry name" value="Ribonuclease Z/Hydroxyacylglutathione hydrolase-like"/>
    <property type="match status" value="1"/>
</dbReference>
<name>A0A2N9YBH6_9GAMM</name>
<dbReference type="GO" id="GO:0016787">
    <property type="term" value="F:hydrolase activity"/>
    <property type="evidence" value="ECO:0007669"/>
    <property type="project" value="UniProtKB-KW"/>
</dbReference>
<evidence type="ECO:0000313" key="1">
    <source>
        <dbReference type="EMBL" id="AUI67784.1"/>
    </source>
</evidence>
<protein>
    <submittedName>
        <fullName evidence="1">MBL fold metallo-hydrolase</fullName>
    </submittedName>
</protein>
<dbReference type="InterPro" id="IPR036866">
    <property type="entry name" value="RibonucZ/Hydroxyglut_hydro"/>
</dbReference>
<sequence length="349" mass="39427">MKITAIGVNAAFSTGEYEHGLSVQDVRELILELKGTRTLQTLSDAELTAHLTQRSKCYYNPKWHSNFLLEFDMPSKRGTAPYRLLIDMGGDARHALKALNISSNQIDGVYISHPHNDHIGGMECIALTTLFNPNYTQQKKAWLGGMFIADKLFHEQTLWANPPANAKPDLFIHKKVLEPLRRAVGPGLDTVQGVPNVNLETYFDIHLVGKQEDGRTATHTFQDGEDSWVMTPVFAMHVFSSSEEMPSYGISLQHSSGYNVLMPTDIQFMIPPQLEMHYRKADRIYMDCETSAFPSGVHPHISDLIKHLDPEIQKKCLLYHYDNYPIIPEKMFFGILSAGDSHSYPPPKK</sequence>
<dbReference type="Proteomes" id="UP000234271">
    <property type="component" value="Chromosome"/>
</dbReference>
<dbReference type="KEGG" id="blep:AL038_02940"/>
<keyword evidence="1" id="KW-0378">Hydrolase</keyword>
<proteinExistence type="predicted"/>
<evidence type="ECO:0000313" key="2">
    <source>
        <dbReference type="Proteomes" id="UP000234271"/>
    </source>
</evidence>
<keyword evidence="2" id="KW-1185">Reference proteome</keyword>
<dbReference type="RefSeq" id="WP_062148785.1">
    <property type="nucleotide sequence ID" value="NZ_CP012373.2"/>
</dbReference>
<dbReference type="SUPFAM" id="SSF56281">
    <property type="entry name" value="Metallo-hydrolase/oxidoreductase"/>
    <property type="match status" value="1"/>
</dbReference>
<gene>
    <name evidence="1" type="ORF">BLE401_03110</name>
</gene>
<dbReference type="EMBL" id="CP018889">
    <property type="protein sequence ID" value="AUI67784.1"/>
    <property type="molecule type" value="Genomic_DNA"/>
</dbReference>
<accession>A0A2N9YBH6</accession>